<dbReference type="RefSeq" id="WP_280832182.1">
    <property type="nucleotide sequence ID" value="NZ_JARXVE010000003.1"/>
</dbReference>
<dbReference type="EMBL" id="JARXVE010000003">
    <property type="protein sequence ID" value="MDH6195531.1"/>
    <property type="molecule type" value="Genomic_DNA"/>
</dbReference>
<reference evidence="1 2" key="1">
    <citation type="submission" date="2023-04" db="EMBL/GenBank/DDBJ databases">
        <title>Forest soil microbial communities from Buena Vista Peninsula, Colon Province, Panama.</title>
        <authorList>
            <person name="Bouskill N."/>
        </authorList>
    </citation>
    <scope>NUCLEOTIDE SEQUENCE [LARGE SCALE GENOMIC DNA]</scope>
    <source>
        <strain evidence="1 2">AC80</strain>
    </source>
</reference>
<evidence type="ECO:0000313" key="2">
    <source>
        <dbReference type="Proteomes" id="UP001160130"/>
    </source>
</evidence>
<accession>A0ABT6KXV7</accession>
<dbReference type="Pfam" id="PF14085">
    <property type="entry name" value="DUF4265"/>
    <property type="match status" value="1"/>
</dbReference>
<keyword evidence="2" id="KW-1185">Reference proteome</keyword>
<proteinExistence type="predicted"/>
<comment type="caution">
    <text evidence="1">The sequence shown here is derived from an EMBL/GenBank/DDBJ whole genome shotgun (WGS) entry which is preliminary data.</text>
</comment>
<dbReference type="Proteomes" id="UP001160130">
    <property type="component" value="Unassembled WGS sequence"/>
</dbReference>
<evidence type="ECO:0008006" key="3">
    <source>
        <dbReference type="Google" id="ProtNLM"/>
    </source>
</evidence>
<gene>
    <name evidence="1" type="ORF">M2272_002171</name>
</gene>
<evidence type="ECO:0000313" key="1">
    <source>
        <dbReference type="EMBL" id="MDH6195531.1"/>
    </source>
</evidence>
<organism evidence="1 2">
    <name type="scientific">Mycolicibacterium frederiksbergense</name>
    <dbReference type="NCBI Taxonomy" id="117567"/>
    <lineage>
        <taxon>Bacteria</taxon>
        <taxon>Bacillati</taxon>
        <taxon>Actinomycetota</taxon>
        <taxon>Actinomycetes</taxon>
        <taxon>Mycobacteriales</taxon>
        <taxon>Mycobacteriaceae</taxon>
        <taxon>Mycolicibacterium</taxon>
    </lineage>
</organism>
<dbReference type="InterPro" id="IPR025361">
    <property type="entry name" value="DUF4265"/>
</dbReference>
<protein>
    <recommendedName>
        <fullName evidence="3">DUF4265 domain-containing protein</fullName>
    </recommendedName>
</protein>
<sequence length="146" mass="16766">MAFDLPLENDDPEHPWPPCAVETMWVEVLGDDLYRIDNIPFFVKPLAVDDIVRGRPGESRDDLIQFVERVEWRGRSTVRIIVFANEDEILATLQDIGCSYERVQAIIAVDIPDEQVLQRAHAFLLSRQERGDLDLEEACLPDSFLD</sequence>
<name>A0ABT6KXV7_9MYCO</name>